<evidence type="ECO:0000256" key="6">
    <source>
        <dbReference type="ARBA" id="ARBA00022490"/>
    </source>
</evidence>
<keyword evidence="15 28" id="KW-0012">Acyltransferase</keyword>
<comment type="function">
    <text evidence="20">Coenzyme A-dependent lysophosphatidic acid acyltransferase that catalyzes the transfer of an acyl group on a lysophosphatidic acid. Functions preferentially with 1-oleoyl-lysophosphatidic acid followed by 1-palmitoyl-lysophosphatidic acid, 1-stearoyl-lysophosphatidic acid and 1-arachidonoyl-lysophosphatidic acid as lipid acceptor. Functions preferentially with arachidonoyl-CoA followed by oleoyl-CoA as acyl group donors. Functions in phosphatidic acid biosynthesis. May regulate the cellular storage of triacylglycerol through activation of the phospholipase PNPLA2. Involved in keratinocyte differentiation. Regulates lipid droplet fusion.</text>
</comment>
<dbReference type="GO" id="GO:0006654">
    <property type="term" value="P:phosphatidic acid biosynthetic process"/>
    <property type="evidence" value="ECO:0007669"/>
    <property type="project" value="TreeGrafter"/>
</dbReference>
<comment type="catalytic activity">
    <reaction evidence="22">
        <text>1-octadecanoyl-sn-glycero-3-phosphate + (9Z)-octadecenoyl-CoA = 1-octadecanoyl-2-(9Z-octadecenoyl)-sn-glycero-3-phosphate + CoA</text>
        <dbReference type="Rhea" id="RHEA:37163"/>
        <dbReference type="ChEBI" id="CHEBI:57287"/>
        <dbReference type="ChEBI" id="CHEBI:57387"/>
        <dbReference type="ChEBI" id="CHEBI:74560"/>
        <dbReference type="ChEBI" id="CHEBI:74565"/>
    </reaction>
    <physiologicalReaction direction="left-to-right" evidence="22">
        <dbReference type="Rhea" id="RHEA:37164"/>
    </physiologicalReaction>
</comment>
<dbReference type="GO" id="GO:0010891">
    <property type="term" value="P:negative regulation of triglyceride storage"/>
    <property type="evidence" value="ECO:0007669"/>
    <property type="project" value="TreeGrafter"/>
</dbReference>
<evidence type="ECO:0000256" key="11">
    <source>
        <dbReference type="ARBA" id="ARBA00022832"/>
    </source>
</evidence>
<keyword evidence="29" id="KW-1185">Reference proteome</keyword>
<gene>
    <name evidence="28" type="primary">Abhd5</name>
    <name evidence="28" type="ORF">GTO96_0009221</name>
</gene>
<evidence type="ECO:0000256" key="20">
    <source>
        <dbReference type="ARBA" id="ARBA00045357"/>
    </source>
</evidence>
<evidence type="ECO:0000256" key="15">
    <source>
        <dbReference type="ARBA" id="ARBA00023315"/>
    </source>
</evidence>
<name>A0A8X7XFB7_POLSE</name>
<comment type="catalytic activity">
    <reaction evidence="2">
        <text>1-(9Z-octadecenoyl)-sn-glycero-3-phosphate + hexadecanoyl-CoA = 1-(9Z)-octadecenoyl-2-hexadecanoyl-sn-glycero-3-phosphate + CoA</text>
        <dbReference type="Rhea" id="RHEA:37143"/>
        <dbReference type="ChEBI" id="CHEBI:57287"/>
        <dbReference type="ChEBI" id="CHEBI:57379"/>
        <dbReference type="ChEBI" id="CHEBI:74544"/>
        <dbReference type="ChEBI" id="CHEBI:74551"/>
    </reaction>
    <physiologicalReaction direction="left-to-right" evidence="2">
        <dbReference type="Rhea" id="RHEA:37144"/>
    </physiologicalReaction>
</comment>
<evidence type="ECO:0000256" key="23">
    <source>
        <dbReference type="ARBA" id="ARBA00047849"/>
    </source>
</evidence>
<dbReference type="GO" id="GO:0006631">
    <property type="term" value="P:fatty acid metabolic process"/>
    <property type="evidence" value="ECO:0007669"/>
    <property type="project" value="UniProtKB-KW"/>
</dbReference>
<evidence type="ECO:0000256" key="1">
    <source>
        <dbReference type="ARBA" id="ARBA00000300"/>
    </source>
</evidence>
<dbReference type="GO" id="GO:0005739">
    <property type="term" value="C:mitochondrion"/>
    <property type="evidence" value="ECO:0007669"/>
    <property type="project" value="TreeGrafter"/>
</dbReference>
<dbReference type="Proteomes" id="UP000886611">
    <property type="component" value="Unassembled WGS sequence"/>
</dbReference>
<dbReference type="EMBL" id="JAATIS010002524">
    <property type="protein sequence ID" value="KAG2464987.1"/>
    <property type="molecule type" value="Genomic_DNA"/>
</dbReference>
<comment type="catalytic activity">
    <reaction evidence="1">
        <text>a 1-acyl-sn-glycero-3-phosphate + an acyl-CoA = a 1,2-diacyl-sn-glycero-3-phosphate + CoA</text>
        <dbReference type="Rhea" id="RHEA:19709"/>
        <dbReference type="ChEBI" id="CHEBI:57287"/>
        <dbReference type="ChEBI" id="CHEBI:57970"/>
        <dbReference type="ChEBI" id="CHEBI:58342"/>
        <dbReference type="ChEBI" id="CHEBI:58608"/>
        <dbReference type="EC" id="2.3.1.51"/>
    </reaction>
    <physiologicalReaction direction="left-to-right" evidence="1">
        <dbReference type="Rhea" id="RHEA:19710"/>
    </physiologicalReaction>
</comment>
<evidence type="ECO:0000256" key="13">
    <source>
        <dbReference type="ARBA" id="ARBA00023209"/>
    </source>
</evidence>
<evidence type="ECO:0000313" key="29">
    <source>
        <dbReference type="Proteomes" id="UP000886611"/>
    </source>
</evidence>
<proteinExistence type="inferred from homology"/>
<keyword evidence="10" id="KW-0221">Differentiation</keyword>
<evidence type="ECO:0000256" key="26">
    <source>
        <dbReference type="ARBA" id="ARBA00049561"/>
    </source>
</evidence>
<dbReference type="GO" id="GO:0030154">
    <property type="term" value="P:cell differentiation"/>
    <property type="evidence" value="ECO:0007669"/>
    <property type="project" value="UniProtKB-KW"/>
</dbReference>
<keyword evidence="11" id="KW-0276">Fatty acid metabolism</keyword>
<dbReference type="GO" id="GO:0005811">
    <property type="term" value="C:lipid droplet"/>
    <property type="evidence" value="ECO:0007669"/>
    <property type="project" value="UniProtKB-SubCell"/>
</dbReference>
<evidence type="ECO:0000256" key="4">
    <source>
        <dbReference type="ARBA" id="ARBA00004502"/>
    </source>
</evidence>
<keyword evidence="12" id="KW-0443">Lipid metabolism</keyword>
<dbReference type="InterPro" id="IPR029058">
    <property type="entry name" value="AB_hydrolase_fold"/>
</dbReference>
<dbReference type="Gene3D" id="3.40.50.1820">
    <property type="entry name" value="alpha/beta hydrolase"/>
    <property type="match status" value="2"/>
</dbReference>
<evidence type="ECO:0000256" key="25">
    <source>
        <dbReference type="ARBA" id="ARBA00048770"/>
    </source>
</evidence>
<dbReference type="EC" id="2.3.1.51" evidence="5"/>
<evidence type="ECO:0000256" key="2">
    <source>
        <dbReference type="ARBA" id="ARBA00000816"/>
    </source>
</evidence>
<evidence type="ECO:0000256" key="10">
    <source>
        <dbReference type="ARBA" id="ARBA00022782"/>
    </source>
</evidence>
<reference evidence="28 29" key="1">
    <citation type="journal article" date="2021" name="Cell">
        <title>Tracing the genetic footprints of vertebrate landing in non-teleost ray-finned fishes.</title>
        <authorList>
            <person name="Bi X."/>
            <person name="Wang K."/>
            <person name="Yang L."/>
            <person name="Pan H."/>
            <person name="Jiang H."/>
            <person name="Wei Q."/>
            <person name="Fang M."/>
            <person name="Yu H."/>
            <person name="Zhu C."/>
            <person name="Cai Y."/>
            <person name="He Y."/>
            <person name="Gan X."/>
            <person name="Zeng H."/>
            <person name="Yu D."/>
            <person name="Zhu Y."/>
            <person name="Jiang H."/>
            <person name="Qiu Q."/>
            <person name="Yang H."/>
            <person name="Zhang Y.E."/>
            <person name="Wang W."/>
            <person name="Zhu M."/>
            <person name="He S."/>
            <person name="Zhang G."/>
        </authorList>
    </citation>
    <scope>NUCLEOTIDE SEQUENCE [LARGE SCALE GENOMIC DNA]</scope>
    <source>
        <strain evidence="28">Bchr_013</strain>
    </source>
</reference>
<comment type="catalytic activity">
    <reaction evidence="24">
        <text>1-(5Z,8Z,11Z,14Z-eicosatetraenoyl)-sn-glycero-3-phosphate + (9Z)-octadecenoyl-CoA = 1-(5Z,8Z,11Z,14Z)-eicosatetraenoyl-2-(9Z)-octadecenoyl-sn-glycero-3-phosphate + CoA</text>
        <dbReference type="Rhea" id="RHEA:37455"/>
        <dbReference type="ChEBI" id="CHEBI:57287"/>
        <dbReference type="ChEBI" id="CHEBI:57387"/>
        <dbReference type="ChEBI" id="CHEBI:74938"/>
        <dbReference type="ChEBI" id="CHEBI:74941"/>
    </reaction>
    <physiologicalReaction direction="left-to-right" evidence="24">
        <dbReference type="Rhea" id="RHEA:37456"/>
    </physiologicalReaction>
</comment>
<comment type="caution">
    <text evidence="28">The sequence shown here is derived from an EMBL/GenBank/DDBJ whole genome shotgun (WGS) entry which is preliminary data.</text>
</comment>
<comment type="catalytic activity">
    <reaction evidence="16">
        <text>1-(9Z-octadecenoyl)-sn-glycero-3-phosphate + octadecanoyl-CoA = 1-(9Z-octadecenoyl)-2-octadecanoyl-sn-glycero-3-phosphate + CoA</text>
        <dbReference type="Rhea" id="RHEA:37147"/>
        <dbReference type="ChEBI" id="CHEBI:57287"/>
        <dbReference type="ChEBI" id="CHEBI:57394"/>
        <dbReference type="ChEBI" id="CHEBI:74544"/>
        <dbReference type="ChEBI" id="CHEBI:74552"/>
    </reaction>
    <physiologicalReaction direction="left-to-right" evidence="16">
        <dbReference type="Rhea" id="RHEA:37148"/>
    </physiologicalReaction>
</comment>
<keyword evidence="6" id="KW-0963">Cytoplasm</keyword>
<evidence type="ECO:0000256" key="18">
    <source>
        <dbReference type="ARBA" id="ARBA00040731"/>
    </source>
</evidence>
<comment type="subcellular location">
    <subcellularLocation>
        <location evidence="3">Cytoplasm</location>
    </subcellularLocation>
    <subcellularLocation>
        <location evidence="4">Lipid droplet</location>
    </subcellularLocation>
</comment>
<protein>
    <recommendedName>
        <fullName evidence="18">1-acylglycerol-3-phosphate O-acyltransferase ABHD5</fullName>
        <ecNumber evidence="5">2.3.1.51</ecNumber>
    </recommendedName>
    <alternativeName>
        <fullName evidence="19">Abhydrolase domain-containing protein 5</fullName>
    </alternativeName>
</protein>
<comment type="similarity">
    <text evidence="17">Belongs to the peptidase S33 family. ABHD4/ABHD5 subfamily.</text>
</comment>
<dbReference type="GO" id="GO:0010898">
    <property type="term" value="P:positive regulation of triglyceride catabolic process"/>
    <property type="evidence" value="ECO:0007669"/>
    <property type="project" value="TreeGrafter"/>
</dbReference>
<keyword evidence="8" id="KW-0551">Lipid droplet</keyword>
<dbReference type="AlphaFoldDB" id="A0A8X7XFB7"/>
<accession>A0A8X7XFB7</accession>
<evidence type="ECO:0000256" key="12">
    <source>
        <dbReference type="ARBA" id="ARBA00023098"/>
    </source>
</evidence>
<evidence type="ECO:0000256" key="8">
    <source>
        <dbReference type="ARBA" id="ARBA00022677"/>
    </source>
</evidence>
<comment type="catalytic activity">
    <reaction evidence="23">
        <text>eicosanoyl-CoA + 1-(9Z-octadecenoyl)-sn-glycero-3-phosphate = 1-(9Z)-octadecenoyl-2-eicosanoyl-sn-glycero-3-phosphate + CoA</text>
        <dbReference type="Rhea" id="RHEA:37451"/>
        <dbReference type="ChEBI" id="CHEBI:57287"/>
        <dbReference type="ChEBI" id="CHEBI:57380"/>
        <dbReference type="ChEBI" id="CHEBI:74544"/>
        <dbReference type="ChEBI" id="CHEBI:74937"/>
    </reaction>
    <physiologicalReaction direction="left-to-right" evidence="23">
        <dbReference type="Rhea" id="RHEA:37452"/>
    </physiologicalReaction>
</comment>
<keyword evidence="13" id="KW-0594">Phospholipid biosynthesis</keyword>
<dbReference type="PRINTS" id="PR00111">
    <property type="entry name" value="ABHYDROLASE"/>
</dbReference>
<dbReference type="Pfam" id="PF00561">
    <property type="entry name" value="Abhydrolase_1"/>
    <property type="match status" value="1"/>
</dbReference>
<comment type="catalytic activity">
    <reaction evidence="21">
        <text>1-hexadecanoyl-sn-glycero-3-phosphate + (9Z)-octadecenoyl-CoA = 1-hexadecanoyl-2-(9Z-octadecenoyl)-sn-glycero-3-phosphate + CoA</text>
        <dbReference type="Rhea" id="RHEA:33187"/>
        <dbReference type="ChEBI" id="CHEBI:57287"/>
        <dbReference type="ChEBI" id="CHEBI:57387"/>
        <dbReference type="ChEBI" id="CHEBI:57518"/>
        <dbReference type="ChEBI" id="CHEBI:64839"/>
    </reaction>
    <physiologicalReaction direction="left-to-right" evidence="21">
        <dbReference type="Rhea" id="RHEA:33188"/>
    </physiologicalReaction>
</comment>
<keyword evidence="7" id="KW-0444">Lipid biosynthesis</keyword>
<comment type="catalytic activity">
    <reaction evidence="25">
        <text>1-(9Z-octadecenoyl)-sn-glycero-3-phosphate + (5Z,8Z,11Z,14Z)-eicosatetraenoyl-CoA = 1-(9Z)-octadecenoyl-2-(5Z,8Z,11Z,14Z)-eicosatetraenoyl-sn-glycero-3-phosphate + CoA</text>
        <dbReference type="Rhea" id="RHEA:37443"/>
        <dbReference type="ChEBI" id="CHEBI:57287"/>
        <dbReference type="ChEBI" id="CHEBI:57368"/>
        <dbReference type="ChEBI" id="CHEBI:74544"/>
        <dbReference type="ChEBI" id="CHEBI:74928"/>
    </reaction>
    <physiologicalReaction direction="left-to-right" evidence="25">
        <dbReference type="Rhea" id="RHEA:37444"/>
    </physiologicalReaction>
</comment>
<evidence type="ECO:0000256" key="14">
    <source>
        <dbReference type="ARBA" id="ARBA00023264"/>
    </source>
</evidence>
<evidence type="ECO:0000256" key="19">
    <source>
        <dbReference type="ARBA" id="ARBA00042413"/>
    </source>
</evidence>
<evidence type="ECO:0000256" key="9">
    <source>
        <dbReference type="ARBA" id="ARBA00022679"/>
    </source>
</evidence>
<evidence type="ECO:0000256" key="22">
    <source>
        <dbReference type="ARBA" id="ARBA00047543"/>
    </source>
</evidence>
<dbReference type="GO" id="GO:0055088">
    <property type="term" value="P:lipid homeostasis"/>
    <property type="evidence" value="ECO:0007669"/>
    <property type="project" value="TreeGrafter"/>
</dbReference>
<keyword evidence="14" id="KW-1208">Phospholipid metabolism</keyword>
<keyword evidence="9" id="KW-0808">Transferase</keyword>
<evidence type="ECO:0000313" key="28">
    <source>
        <dbReference type="EMBL" id="KAG2464987.1"/>
    </source>
</evidence>
<evidence type="ECO:0000256" key="17">
    <source>
        <dbReference type="ARBA" id="ARBA00038097"/>
    </source>
</evidence>
<dbReference type="GO" id="GO:0003841">
    <property type="term" value="F:1-acylglycerol-3-phosphate O-acyltransferase activity"/>
    <property type="evidence" value="ECO:0007669"/>
    <property type="project" value="UniProtKB-EC"/>
</dbReference>
<organism evidence="28 29">
    <name type="scientific">Polypterus senegalus</name>
    <name type="common">Senegal bichir</name>
    <dbReference type="NCBI Taxonomy" id="55291"/>
    <lineage>
        <taxon>Eukaryota</taxon>
        <taxon>Metazoa</taxon>
        <taxon>Chordata</taxon>
        <taxon>Craniata</taxon>
        <taxon>Vertebrata</taxon>
        <taxon>Euteleostomi</taxon>
        <taxon>Actinopterygii</taxon>
        <taxon>Polypteriformes</taxon>
        <taxon>Polypteridae</taxon>
        <taxon>Polypterus</taxon>
    </lineage>
</organism>
<feature type="non-terminal residue" evidence="28">
    <location>
        <position position="1"/>
    </location>
</feature>
<dbReference type="SUPFAM" id="SSF53474">
    <property type="entry name" value="alpha/beta-Hydrolases"/>
    <property type="match status" value="1"/>
</dbReference>
<evidence type="ECO:0000256" key="5">
    <source>
        <dbReference type="ARBA" id="ARBA00013211"/>
    </source>
</evidence>
<evidence type="ECO:0000259" key="27">
    <source>
        <dbReference type="Pfam" id="PF00561"/>
    </source>
</evidence>
<dbReference type="GO" id="GO:0052689">
    <property type="term" value="F:carboxylic ester hydrolase activity"/>
    <property type="evidence" value="ECO:0007669"/>
    <property type="project" value="TreeGrafter"/>
</dbReference>
<evidence type="ECO:0000256" key="16">
    <source>
        <dbReference type="ARBA" id="ARBA00036296"/>
    </source>
</evidence>
<evidence type="ECO:0000256" key="7">
    <source>
        <dbReference type="ARBA" id="ARBA00022516"/>
    </source>
</evidence>
<evidence type="ECO:0000256" key="3">
    <source>
        <dbReference type="ARBA" id="ARBA00004496"/>
    </source>
</evidence>
<dbReference type="PANTHER" id="PTHR42886:SF34">
    <property type="entry name" value="1-ACYLGLYCEROL-3-PHOSPHATE O-ACYLTRANSFERASE ABHD5"/>
    <property type="match status" value="1"/>
</dbReference>
<dbReference type="PANTHER" id="PTHR42886">
    <property type="entry name" value="RE40534P-RELATED"/>
    <property type="match status" value="1"/>
</dbReference>
<comment type="catalytic activity">
    <reaction evidence="26">
        <text>1-(9Z-octadecenoyl)-sn-glycero-3-phosphate + (9Z)-octadecenoyl-CoA = 1,2-di-(9Z-octadecenoyl)-sn-glycero-3-phosphate + CoA</text>
        <dbReference type="Rhea" id="RHEA:37131"/>
        <dbReference type="ChEBI" id="CHEBI:57287"/>
        <dbReference type="ChEBI" id="CHEBI:57387"/>
        <dbReference type="ChEBI" id="CHEBI:74544"/>
        <dbReference type="ChEBI" id="CHEBI:74546"/>
    </reaction>
    <physiologicalReaction direction="left-to-right" evidence="26">
        <dbReference type="Rhea" id="RHEA:37132"/>
    </physiologicalReaction>
</comment>
<dbReference type="InterPro" id="IPR000073">
    <property type="entry name" value="AB_hydrolase_1"/>
</dbReference>
<sequence length="537" mass="59918">MIAPPLLKEWGCESDVTSSSFGEKKMAEETESGDSGSWWISSWLPAWCPTSLTLLKNAEDKMLQCITSSFLKQYILMSNGNKLWTLIFNGDIANKTPLILIHGFGGGLALWALNFDALCQQRTVYAFDLLGFGRSSRPNFSADAEEAENQFVESIEEWRAKVGVEMMIILGHNLGGYLAAAYTLKYPTRVKHLILVEPWGFPERPNNADLDRPIPIWIKALGAMLSPFNPLAGLRLAGPLGHYSTLFARRKVCFFDLTSITCTCVSSEEQITSKMASTSGKRPKGIHKPKYSVDDILRIIAESDSDLLNSDFDASDLKMEIENESECEVAPCMAHPDVLLVLLDDLQAVLPGVAEVLPLHPEALWSYLVPVPAALLGVAEVLQSMAQESSRRPWWSATDTHRDEPPKLCPSLVQRLRPDFKRKYSSLFDDNTVTEYIYHCNVQKPSGETAFRNMTIPYGWAKRPMLQRIGLVQADIPITVIYGARSYIDGNSGNEVKELRPNSHVETIAIRGAGHYVYADQPEDFNHKVIEICNTVD</sequence>
<evidence type="ECO:0000256" key="24">
    <source>
        <dbReference type="ARBA" id="ARBA00048632"/>
    </source>
</evidence>
<feature type="domain" description="AB hydrolase-1" evidence="27">
    <location>
        <begin position="97"/>
        <end position="204"/>
    </location>
</feature>
<feature type="non-terminal residue" evidence="28">
    <location>
        <position position="537"/>
    </location>
</feature>
<evidence type="ECO:0000256" key="21">
    <source>
        <dbReference type="ARBA" id="ARBA00047525"/>
    </source>
</evidence>